<sequence>MVDRYNQTYDGEWIDVTDSALISCCDCGLVHNREHRIIQSEDENLRIIRRYVIDNRATAARRRSLKARKEGIYSKRR</sequence>
<protein>
    <submittedName>
        <fullName evidence="1">Uncharacterized protein</fullName>
    </submittedName>
</protein>
<dbReference type="AlphaFoldDB" id="A0A0F9N8R9"/>
<proteinExistence type="predicted"/>
<gene>
    <name evidence="1" type="ORF">LCGC14_1058480</name>
</gene>
<evidence type="ECO:0000313" key="1">
    <source>
        <dbReference type="EMBL" id="KKN08262.1"/>
    </source>
</evidence>
<comment type="caution">
    <text evidence="1">The sequence shown here is derived from an EMBL/GenBank/DDBJ whole genome shotgun (WGS) entry which is preliminary data.</text>
</comment>
<reference evidence="1" key="1">
    <citation type="journal article" date="2015" name="Nature">
        <title>Complex archaea that bridge the gap between prokaryotes and eukaryotes.</title>
        <authorList>
            <person name="Spang A."/>
            <person name="Saw J.H."/>
            <person name="Jorgensen S.L."/>
            <person name="Zaremba-Niedzwiedzka K."/>
            <person name="Martijn J."/>
            <person name="Lind A.E."/>
            <person name="van Eijk R."/>
            <person name="Schleper C."/>
            <person name="Guy L."/>
            <person name="Ettema T.J."/>
        </authorList>
    </citation>
    <scope>NUCLEOTIDE SEQUENCE</scope>
</reference>
<accession>A0A0F9N8R9</accession>
<dbReference type="EMBL" id="LAZR01004476">
    <property type="protein sequence ID" value="KKN08262.1"/>
    <property type="molecule type" value="Genomic_DNA"/>
</dbReference>
<organism evidence="1">
    <name type="scientific">marine sediment metagenome</name>
    <dbReference type="NCBI Taxonomy" id="412755"/>
    <lineage>
        <taxon>unclassified sequences</taxon>
        <taxon>metagenomes</taxon>
        <taxon>ecological metagenomes</taxon>
    </lineage>
</organism>
<name>A0A0F9N8R9_9ZZZZ</name>